<dbReference type="RefSeq" id="WP_320004584.1">
    <property type="nucleotide sequence ID" value="NZ_JAUHJS010000005.1"/>
</dbReference>
<dbReference type="InterPro" id="IPR008969">
    <property type="entry name" value="CarboxyPept-like_regulatory"/>
</dbReference>
<dbReference type="EMBL" id="JAUHJS010000005">
    <property type="protein sequence ID" value="MDN4166050.1"/>
    <property type="molecule type" value="Genomic_DNA"/>
</dbReference>
<accession>A0ABT8F6G7</accession>
<dbReference type="SUPFAM" id="SSF49464">
    <property type="entry name" value="Carboxypeptidase regulatory domain-like"/>
    <property type="match status" value="1"/>
</dbReference>
<feature type="signal peptide" evidence="1">
    <location>
        <begin position="1"/>
        <end position="23"/>
    </location>
</feature>
<organism evidence="2 3">
    <name type="scientific">Shiella aurantiaca</name>
    <dbReference type="NCBI Taxonomy" id="3058365"/>
    <lineage>
        <taxon>Bacteria</taxon>
        <taxon>Pseudomonadati</taxon>
        <taxon>Bacteroidota</taxon>
        <taxon>Cytophagia</taxon>
        <taxon>Cytophagales</taxon>
        <taxon>Shiellaceae</taxon>
        <taxon>Shiella</taxon>
    </lineage>
</organism>
<proteinExistence type="predicted"/>
<evidence type="ECO:0000256" key="1">
    <source>
        <dbReference type="SAM" id="SignalP"/>
    </source>
</evidence>
<name>A0ABT8F6G7_9BACT</name>
<keyword evidence="3" id="KW-1185">Reference proteome</keyword>
<sequence length="265" mass="30199">MTRILRLLFFVLLFCWKSLSAQAQQVQIQGWVMNAYDSLPIEAAHVFIGEGSEGTFSDVMGYFSLPVRQSDTLYVSALGFGKQKLLVTLLAQEGALQTIVWLVPSPKWLQGVTVTPFAPVEKTYRSQLIDTDSSYKPPLISPEDAYATGAITRLANNFNSEYQQLKTLKAIREEQYAAWHVKQVLKNRLSVSFVTRHTILRAEEVADFIAYWNPNPIWLERASAYELMLKLKQMEADYIQSLRLSSPKNDMARTHSMELRQLIGE</sequence>
<protein>
    <recommendedName>
        <fullName evidence="4">Carboxypeptidase-like regulatory domain-containing protein</fullName>
    </recommendedName>
</protein>
<comment type="caution">
    <text evidence="2">The sequence shown here is derived from an EMBL/GenBank/DDBJ whole genome shotgun (WGS) entry which is preliminary data.</text>
</comment>
<evidence type="ECO:0000313" key="2">
    <source>
        <dbReference type="EMBL" id="MDN4166050.1"/>
    </source>
</evidence>
<gene>
    <name evidence="2" type="ORF">QWY31_11090</name>
</gene>
<evidence type="ECO:0000313" key="3">
    <source>
        <dbReference type="Proteomes" id="UP001168552"/>
    </source>
</evidence>
<evidence type="ECO:0008006" key="4">
    <source>
        <dbReference type="Google" id="ProtNLM"/>
    </source>
</evidence>
<keyword evidence="1" id="KW-0732">Signal</keyword>
<reference evidence="2" key="1">
    <citation type="submission" date="2023-06" db="EMBL/GenBank/DDBJ databases">
        <title>Cytophagales bacterium Strain LB-30, isolated from soil.</title>
        <authorList>
            <person name="Liu B."/>
        </authorList>
    </citation>
    <scope>NUCLEOTIDE SEQUENCE</scope>
    <source>
        <strain evidence="2">LB-30</strain>
    </source>
</reference>
<feature type="chain" id="PRO_5045133717" description="Carboxypeptidase-like regulatory domain-containing protein" evidence="1">
    <location>
        <begin position="24"/>
        <end position="265"/>
    </location>
</feature>
<dbReference type="Proteomes" id="UP001168552">
    <property type="component" value="Unassembled WGS sequence"/>
</dbReference>